<dbReference type="GO" id="GO:0005743">
    <property type="term" value="C:mitochondrial inner membrane"/>
    <property type="evidence" value="ECO:0007669"/>
    <property type="project" value="UniProtKB-SubCell"/>
</dbReference>
<dbReference type="Proteomes" id="UP001162162">
    <property type="component" value="Unassembled WGS sequence"/>
</dbReference>
<dbReference type="InterPro" id="IPR022533">
    <property type="entry name" value="Cox20"/>
</dbReference>
<gene>
    <name evidence="11" type="ORF">NQ318_009041</name>
</gene>
<comment type="subcellular location">
    <subcellularLocation>
        <location evidence="1">Mitochondrion inner membrane</location>
    </subcellularLocation>
</comment>
<dbReference type="PRINTS" id="PR02049">
    <property type="entry name" value="PROTEINF36A"/>
</dbReference>
<evidence type="ECO:0000256" key="4">
    <source>
        <dbReference type="ARBA" id="ARBA00022692"/>
    </source>
</evidence>
<keyword evidence="6 9" id="KW-1133">Transmembrane helix</keyword>
<proteinExistence type="inferred from homology"/>
<protein>
    <recommendedName>
        <fullName evidence="3">Cytochrome c oxidase assembly protein COX20, mitochondrial</fullName>
    </recommendedName>
</protein>
<comment type="similarity">
    <text evidence="2">Belongs to the COX20 family.</text>
</comment>
<keyword evidence="8 9" id="KW-0472">Membrane</keyword>
<dbReference type="PANTHER" id="PTHR31586">
    <property type="entry name" value="CYTOCHROME C OXIDASE PROTEIN 20"/>
    <property type="match status" value="1"/>
</dbReference>
<feature type="transmembrane region" description="Helical" evidence="9">
    <location>
        <begin position="172"/>
        <end position="190"/>
    </location>
</feature>
<evidence type="ECO:0000256" key="8">
    <source>
        <dbReference type="ARBA" id="ARBA00023136"/>
    </source>
</evidence>
<evidence type="ECO:0000313" key="12">
    <source>
        <dbReference type="Proteomes" id="UP001162162"/>
    </source>
</evidence>
<evidence type="ECO:0000256" key="5">
    <source>
        <dbReference type="ARBA" id="ARBA00022792"/>
    </source>
</evidence>
<evidence type="ECO:0000256" key="9">
    <source>
        <dbReference type="SAM" id="Phobius"/>
    </source>
</evidence>
<keyword evidence="5" id="KW-0999">Mitochondrion inner membrane</keyword>
<dbReference type="EMBL" id="JAPWTK010000040">
    <property type="protein sequence ID" value="KAJ8955148.1"/>
    <property type="molecule type" value="Genomic_DNA"/>
</dbReference>
<keyword evidence="10" id="KW-0732">Signal</keyword>
<feature type="transmembrane region" description="Helical" evidence="9">
    <location>
        <begin position="142"/>
        <end position="160"/>
    </location>
</feature>
<evidence type="ECO:0000256" key="3">
    <source>
        <dbReference type="ARBA" id="ARBA00017689"/>
    </source>
</evidence>
<feature type="chain" id="PRO_5043922572" description="Cytochrome c oxidase assembly protein COX20, mitochondrial" evidence="10">
    <location>
        <begin position="20"/>
        <end position="230"/>
    </location>
</feature>
<evidence type="ECO:0000313" key="11">
    <source>
        <dbReference type="EMBL" id="KAJ8955148.1"/>
    </source>
</evidence>
<evidence type="ECO:0000256" key="6">
    <source>
        <dbReference type="ARBA" id="ARBA00022989"/>
    </source>
</evidence>
<evidence type="ECO:0000256" key="7">
    <source>
        <dbReference type="ARBA" id="ARBA00023128"/>
    </source>
</evidence>
<sequence>MSSLFALLLFCILPSRASRASLNSVKVARECLSLSRHRISSAPCSSNCNVWQSWVRPSRSRLPQLSPVVAVEHLQQLLLVGVQGELVHHPFSSLKYKTIVICYRISKHKLFVIIPVLISKKISVGLYLFGRDISKIPCFRNSLLYGIGGGLCFGLARFMITSQTLRSVNFAVYSFSFITMAYWIQCRFNYSKSKFEMLKMQEMLRQRALLEGTTEEQAIEAELGSKPVDV</sequence>
<evidence type="ECO:0000256" key="10">
    <source>
        <dbReference type="SAM" id="SignalP"/>
    </source>
</evidence>
<keyword evidence="12" id="KW-1185">Reference proteome</keyword>
<evidence type="ECO:0000256" key="1">
    <source>
        <dbReference type="ARBA" id="ARBA00004273"/>
    </source>
</evidence>
<feature type="transmembrane region" description="Helical" evidence="9">
    <location>
        <begin position="110"/>
        <end position="130"/>
    </location>
</feature>
<feature type="signal peptide" evidence="10">
    <location>
        <begin position="1"/>
        <end position="19"/>
    </location>
</feature>
<reference evidence="11" key="1">
    <citation type="journal article" date="2023" name="Insect Mol. Biol.">
        <title>Genome sequencing provides insights into the evolution of gene families encoding plant cell wall-degrading enzymes in longhorned beetles.</title>
        <authorList>
            <person name="Shin N.R."/>
            <person name="Okamura Y."/>
            <person name="Kirsch R."/>
            <person name="Pauchet Y."/>
        </authorList>
    </citation>
    <scope>NUCLEOTIDE SEQUENCE</scope>
    <source>
        <strain evidence="11">AMC_N1</strain>
    </source>
</reference>
<accession>A0AAV8YVZ8</accession>
<dbReference type="GO" id="GO:0033617">
    <property type="term" value="P:mitochondrial respiratory chain complex IV assembly"/>
    <property type="evidence" value="ECO:0007669"/>
    <property type="project" value="InterPro"/>
</dbReference>
<evidence type="ECO:0000256" key="2">
    <source>
        <dbReference type="ARBA" id="ARBA00009575"/>
    </source>
</evidence>
<dbReference type="AlphaFoldDB" id="A0AAV8YVZ8"/>
<dbReference type="PANTHER" id="PTHR31586:SF1">
    <property type="entry name" value="CYTOCHROME C OXIDASE ASSEMBLY PROTEIN COX20, MITOCHONDRIAL"/>
    <property type="match status" value="1"/>
</dbReference>
<name>A0AAV8YVZ8_9CUCU</name>
<keyword evidence="4 9" id="KW-0812">Transmembrane</keyword>
<organism evidence="11 12">
    <name type="scientific">Aromia moschata</name>
    <dbReference type="NCBI Taxonomy" id="1265417"/>
    <lineage>
        <taxon>Eukaryota</taxon>
        <taxon>Metazoa</taxon>
        <taxon>Ecdysozoa</taxon>
        <taxon>Arthropoda</taxon>
        <taxon>Hexapoda</taxon>
        <taxon>Insecta</taxon>
        <taxon>Pterygota</taxon>
        <taxon>Neoptera</taxon>
        <taxon>Endopterygota</taxon>
        <taxon>Coleoptera</taxon>
        <taxon>Polyphaga</taxon>
        <taxon>Cucujiformia</taxon>
        <taxon>Chrysomeloidea</taxon>
        <taxon>Cerambycidae</taxon>
        <taxon>Cerambycinae</taxon>
        <taxon>Callichromatini</taxon>
        <taxon>Aromia</taxon>
    </lineage>
</organism>
<comment type="caution">
    <text evidence="11">The sequence shown here is derived from an EMBL/GenBank/DDBJ whole genome shotgun (WGS) entry which is preliminary data.</text>
</comment>
<dbReference type="Pfam" id="PF12597">
    <property type="entry name" value="Cox20"/>
    <property type="match status" value="1"/>
</dbReference>
<keyword evidence="7" id="KW-0496">Mitochondrion</keyword>